<proteinExistence type="predicted"/>
<feature type="transmembrane region" description="Helical" evidence="1">
    <location>
        <begin position="51"/>
        <end position="72"/>
    </location>
</feature>
<organism evidence="2 3">
    <name type="scientific">Solanum pinnatisectum</name>
    <name type="common">tansyleaf nightshade</name>
    <dbReference type="NCBI Taxonomy" id="50273"/>
    <lineage>
        <taxon>Eukaryota</taxon>
        <taxon>Viridiplantae</taxon>
        <taxon>Streptophyta</taxon>
        <taxon>Embryophyta</taxon>
        <taxon>Tracheophyta</taxon>
        <taxon>Spermatophyta</taxon>
        <taxon>Magnoliopsida</taxon>
        <taxon>eudicotyledons</taxon>
        <taxon>Gunneridae</taxon>
        <taxon>Pentapetalae</taxon>
        <taxon>asterids</taxon>
        <taxon>lamiids</taxon>
        <taxon>Solanales</taxon>
        <taxon>Solanaceae</taxon>
        <taxon>Solanoideae</taxon>
        <taxon>Solaneae</taxon>
        <taxon>Solanum</taxon>
    </lineage>
</organism>
<dbReference type="EMBL" id="JAWPEI010000006">
    <property type="protein sequence ID" value="KAK4724562.1"/>
    <property type="molecule type" value="Genomic_DNA"/>
</dbReference>
<evidence type="ECO:0000313" key="3">
    <source>
        <dbReference type="Proteomes" id="UP001311915"/>
    </source>
</evidence>
<keyword evidence="3" id="KW-1185">Reference proteome</keyword>
<keyword evidence="1" id="KW-0472">Membrane</keyword>
<protein>
    <submittedName>
        <fullName evidence="2">Uncharacterized protein</fullName>
    </submittedName>
</protein>
<feature type="transmembrane region" description="Helical" evidence="1">
    <location>
        <begin position="110"/>
        <end position="131"/>
    </location>
</feature>
<gene>
    <name evidence="2" type="ORF">R3W88_027341</name>
</gene>
<accession>A0AAV9LGZ6</accession>
<keyword evidence="1" id="KW-1133">Transmembrane helix</keyword>
<reference evidence="2 3" key="1">
    <citation type="submission" date="2023-10" db="EMBL/GenBank/DDBJ databases">
        <title>Genome-Wide Identification Analysis in wild type Solanum Pinnatisectum Reveals Some Genes Defensing Phytophthora Infestans.</title>
        <authorList>
            <person name="Sun C."/>
        </authorList>
    </citation>
    <scope>NUCLEOTIDE SEQUENCE [LARGE SCALE GENOMIC DNA]</scope>
    <source>
        <strain evidence="2">LQN</strain>
        <tissue evidence="2">Leaf</tissue>
    </source>
</reference>
<name>A0AAV9LGZ6_9SOLN</name>
<comment type="caution">
    <text evidence="2">The sequence shown here is derived from an EMBL/GenBank/DDBJ whole genome shotgun (WGS) entry which is preliminary data.</text>
</comment>
<dbReference type="AlphaFoldDB" id="A0AAV9LGZ6"/>
<feature type="transmembrane region" description="Helical" evidence="1">
    <location>
        <begin position="78"/>
        <end position="98"/>
    </location>
</feature>
<evidence type="ECO:0000256" key="1">
    <source>
        <dbReference type="SAM" id="Phobius"/>
    </source>
</evidence>
<keyword evidence="1" id="KW-0812">Transmembrane</keyword>
<feature type="transmembrane region" description="Helical" evidence="1">
    <location>
        <begin position="137"/>
        <end position="157"/>
    </location>
</feature>
<sequence length="177" mass="20621">MAEELVLPILCVSPLRRMFLRAWPIFSSFINKFRYLASMPNLGPFVGYYDICWLLFSYIPWLCISHALLNLIVHDFDIVMFIIILGLYVTHNIVIHFVKHWHRDMALRLMGAKAKFMIEVIPVITLATLYHVLEFNYGYLCLLLGLTTYFYTFAYFIHVAYDVGAKDVLTGLVIIKS</sequence>
<evidence type="ECO:0000313" key="2">
    <source>
        <dbReference type="EMBL" id="KAK4724562.1"/>
    </source>
</evidence>
<dbReference type="Proteomes" id="UP001311915">
    <property type="component" value="Unassembled WGS sequence"/>
</dbReference>